<proteinExistence type="predicted"/>
<dbReference type="Proteomes" id="UP000006178">
    <property type="component" value="Plasmid pMU3262"/>
</dbReference>
<keyword evidence="1" id="KW-0614">Plasmid</keyword>
<geneLocation type="plasmid" evidence="1 2">
    <name>pMU3262</name>
</geneLocation>
<dbReference type="EMBL" id="CP003185">
    <property type="protein sequence ID" value="AFK94267.1"/>
    <property type="molecule type" value="Genomic_DNA"/>
</dbReference>
<reference evidence="1 2" key="1">
    <citation type="journal article" date="2014" name="Appl. Environ. Microbiol.">
        <title>Profile of Secreted Hydrolases, Associated Proteins, and SlpA in Thermoanaerobacterium saccharolyticum during the Degradation of Hemicellulose.</title>
        <authorList>
            <person name="Currie D.H."/>
            <person name="Guss A.M."/>
            <person name="Herring C.D."/>
            <person name="Giannone R.J."/>
            <person name="Johnson C.M."/>
            <person name="Lankford P.K."/>
            <person name="Brown S.D."/>
            <person name="Hettich R.L."/>
            <person name="Lynd L.R."/>
        </authorList>
    </citation>
    <scope>NUCLEOTIDE SEQUENCE [LARGE SCALE GENOMIC DNA]</scope>
    <source>
        <strain evidence="2">DSM 8691 / JW/SL-YS485</strain>
    </source>
</reference>
<gene>
    <name evidence="1" type="ordered locus">Tsac_2720</name>
</gene>
<organism evidence="1 2">
    <name type="scientific">Thermoanaerobacterium saccharolyticum (strain DSM 8691 / JW/SL-YS485)</name>
    <dbReference type="NCBI Taxonomy" id="1094508"/>
    <lineage>
        <taxon>Bacteria</taxon>
        <taxon>Bacillati</taxon>
        <taxon>Bacillota</taxon>
        <taxon>Clostridia</taxon>
        <taxon>Thermoanaerobacterales</taxon>
        <taxon>Thermoanaerobacteraceae</taxon>
        <taxon>Thermoanaerobacterium</taxon>
    </lineage>
</organism>
<accession>I3WBR6</accession>
<evidence type="ECO:0000313" key="1">
    <source>
        <dbReference type="EMBL" id="AFK94267.1"/>
    </source>
</evidence>
<dbReference type="PATRIC" id="fig|1094508.3.peg.2754"/>
<dbReference type="BioCyc" id="TSAC1094508:GLMA-2766-MONOMER"/>
<keyword evidence="2" id="KW-1185">Reference proteome</keyword>
<dbReference type="RefSeq" id="WP_014759538.1">
    <property type="nucleotide sequence ID" value="NC_017998.1"/>
</dbReference>
<name>I3WBR6_THESW</name>
<dbReference type="KEGG" id="tsh:Tsac_2720"/>
<evidence type="ECO:0000313" key="2">
    <source>
        <dbReference type="Proteomes" id="UP000006178"/>
    </source>
</evidence>
<protein>
    <submittedName>
        <fullName evidence="1">Uncharacterized protein</fullName>
    </submittedName>
</protein>
<dbReference type="AlphaFoldDB" id="I3WBR6"/>
<sequence length="103" mass="12190">MKINIEKKKFLQNLISVNKIPENKLKNMRIIQSILEAVDYGNTNYINFDEFTLEDIRKVSEIIYDTEMLQENEIINNAIKTARAVYTFDQIKGKTYSLDEDFF</sequence>